<dbReference type="EMBL" id="MNCJ02000318">
    <property type="protein sequence ID" value="KAF5814555.1"/>
    <property type="molecule type" value="Genomic_DNA"/>
</dbReference>
<dbReference type="Gramene" id="mRNA:HanXRQr2_Chr03g0112451">
    <property type="protein sequence ID" value="CDS:HanXRQr2_Chr03g0112451.1"/>
    <property type="gene ID" value="HanXRQr2_Chr03g0112451"/>
</dbReference>
<reference evidence="2" key="2">
    <citation type="submission" date="2020-06" db="EMBL/GenBank/DDBJ databases">
        <title>Helianthus annuus Genome sequencing and assembly Release 2.</title>
        <authorList>
            <person name="Gouzy J."/>
            <person name="Langlade N."/>
            <person name="Munos S."/>
        </authorList>
    </citation>
    <scope>NUCLEOTIDE SEQUENCE</scope>
    <source>
        <tissue evidence="2">Leaves</tissue>
    </source>
</reference>
<gene>
    <name evidence="2" type="ORF">HanXRQr2_Chr03g0112451</name>
</gene>
<reference evidence="2" key="1">
    <citation type="journal article" date="2017" name="Nature">
        <title>The sunflower genome provides insights into oil metabolism, flowering and Asterid evolution.</title>
        <authorList>
            <person name="Badouin H."/>
            <person name="Gouzy J."/>
            <person name="Grassa C.J."/>
            <person name="Murat F."/>
            <person name="Staton S.E."/>
            <person name="Cottret L."/>
            <person name="Lelandais-Briere C."/>
            <person name="Owens G.L."/>
            <person name="Carrere S."/>
            <person name="Mayjonade B."/>
            <person name="Legrand L."/>
            <person name="Gill N."/>
            <person name="Kane N.C."/>
            <person name="Bowers J.E."/>
            <person name="Hubner S."/>
            <person name="Bellec A."/>
            <person name="Berard A."/>
            <person name="Berges H."/>
            <person name="Blanchet N."/>
            <person name="Boniface M.C."/>
            <person name="Brunel D."/>
            <person name="Catrice O."/>
            <person name="Chaidir N."/>
            <person name="Claudel C."/>
            <person name="Donnadieu C."/>
            <person name="Faraut T."/>
            <person name="Fievet G."/>
            <person name="Helmstetter N."/>
            <person name="King M."/>
            <person name="Knapp S.J."/>
            <person name="Lai Z."/>
            <person name="Le Paslier M.C."/>
            <person name="Lippi Y."/>
            <person name="Lorenzon L."/>
            <person name="Mandel J.R."/>
            <person name="Marage G."/>
            <person name="Marchand G."/>
            <person name="Marquand E."/>
            <person name="Bret-Mestries E."/>
            <person name="Morien E."/>
            <person name="Nambeesan S."/>
            <person name="Nguyen T."/>
            <person name="Pegot-Espagnet P."/>
            <person name="Pouilly N."/>
            <person name="Raftis F."/>
            <person name="Sallet E."/>
            <person name="Schiex T."/>
            <person name="Thomas J."/>
            <person name="Vandecasteele C."/>
            <person name="Vares D."/>
            <person name="Vear F."/>
            <person name="Vautrin S."/>
            <person name="Crespi M."/>
            <person name="Mangin B."/>
            <person name="Burke J.M."/>
            <person name="Salse J."/>
            <person name="Munos S."/>
            <person name="Vincourt P."/>
            <person name="Rieseberg L.H."/>
            <person name="Langlade N.B."/>
        </authorList>
    </citation>
    <scope>NUCLEOTIDE SEQUENCE</scope>
    <source>
        <tissue evidence="2">Leaves</tissue>
    </source>
</reference>
<dbReference type="InterPro" id="IPR050233">
    <property type="entry name" value="A_thaliana_F-box"/>
</dbReference>
<accession>A0A9K3JHC8</accession>
<organism evidence="2 3">
    <name type="scientific">Helianthus annuus</name>
    <name type="common">Common sunflower</name>
    <dbReference type="NCBI Taxonomy" id="4232"/>
    <lineage>
        <taxon>Eukaryota</taxon>
        <taxon>Viridiplantae</taxon>
        <taxon>Streptophyta</taxon>
        <taxon>Embryophyta</taxon>
        <taxon>Tracheophyta</taxon>
        <taxon>Spermatophyta</taxon>
        <taxon>Magnoliopsida</taxon>
        <taxon>eudicotyledons</taxon>
        <taxon>Gunneridae</taxon>
        <taxon>Pentapetalae</taxon>
        <taxon>asterids</taxon>
        <taxon>campanulids</taxon>
        <taxon>Asterales</taxon>
        <taxon>Asteraceae</taxon>
        <taxon>Asteroideae</taxon>
        <taxon>Heliantheae alliance</taxon>
        <taxon>Heliantheae</taxon>
        <taxon>Helianthus</taxon>
    </lineage>
</organism>
<dbReference type="AlphaFoldDB" id="A0A9K3JHC8"/>
<dbReference type="Proteomes" id="UP000215914">
    <property type="component" value="Unassembled WGS sequence"/>
</dbReference>
<protein>
    <recommendedName>
        <fullName evidence="1">F-box associated beta-propeller type 3 domain-containing protein</fullName>
    </recommendedName>
</protein>
<evidence type="ECO:0000313" key="2">
    <source>
        <dbReference type="EMBL" id="KAF5814555.1"/>
    </source>
</evidence>
<name>A0A9K3JHC8_HELAN</name>
<evidence type="ECO:0000259" key="1">
    <source>
        <dbReference type="Pfam" id="PF08268"/>
    </source>
</evidence>
<dbReference type="Pfam" id="PF08268">
    <property type="entry name" value="FBA_3"/>
    <property type="match status" value="1"/>
</dbReference>
<dbReference type="PANTHER" id="PTHR47993">
    <property type="entry name" value="OS09G0372900 PROTEIN-RELATED"/>
    <property type="match status" value="1"/>
</dbReference>
<comment type="caution">
    <text evidence="2">The sequence shown here is derived from an EMBL/GenBank/DDBJ whole genome shotgun (WGS) entry which is preliminary data.</text>
</comment>
<keyword evidence="3" id="KW-1185">Reference proteome</keyword>
<feature type="domain" description="F-box associated beta-propeller type 3" evidence="1">
    <location>
        <begin position="25"/>
        <end position="245"/>
    </location>
</feature>
<dbReference type="InterPro" id="IPR013187">
    <property type="entry name" value="F-box-assoc_dom_typ3"/>
</dbReference>
<sequence length="293" mass="33430">MEHEDDYHLHPVKSIKLCYGLPLFLFPGSVNGLICCYRSYSFTTVVYIVNPVLEEYMILLKLQLENVIFTCGFGVSAAGEYKVILYNGSLRFVQKKGYGIQNNILVHTIGTNQWRVLGPCPIPIQKGPGVFLNSHVHWLGDGQIYGFDLNRETLELFPSPPGDNNAESKEMLGVLKGRLSRISWCSLGLDIWVMKETSWYKERTIRENISPVLHSQPLCLIDGLKGTSILIVHDEATNELRAYCLNTNATLHLNYQANSFTVMTYRPSFVKLHSFQRTCSVYDKVTKQHCYFY</sequence>
<proteinExistence type="predicted"/>
<dbReference type="PANTHER" id="PTHR47993:SF242">
    <property type="entry name" value="F-BOX DOMAIN-CONTAINING PROTEIN"/>
    <property type="match status" value="1"/>
</dbReference>
<evidence type="ECO:0000313" key="3">
    <source>
        <dbReference type="Proteomes" id="UP000215914"/>
    </source>
</evidence>